<comment type="caution">
    <text evidence="2">The sequence shown here is derived from an EMBL/GenBank/DDBJ whole genome shotgun (WGS) entry which is preliminary data.</text>
</comment>
<evidence type="ECO:0000259" key="1">
    <source>
        <dbReference type="Pfam" id="PF01636"/>
    </source>
</evidence>
<dbReference type="SUPFAM" id="SSF56112">
    <property type="entry name" value="Protein kinase-like (PK-like)"/>
    <property type="match status" value="1"/>
</dbReference>
<keyword evidence="3" id="KW-1185">Reference proteome</keyword>
<dbReference type="Gene3D" id="3.90.1200.10">
    <property type="match status" value="1"/>
</dbReference>
<sequence>MKYYEDGFIAQKVKMIHHELEKIQFPYHISIEENEEPHIIKQRWFDGKSVDYKRFEHQHFAIHALQKLHETKEQINWDETGMLSLYRLPEKWMRRFERFITNERELRRLLKNNYDDLVKHASYALNLMAQRTVPSENKTILHGDVVHHNVMLRGEEVKLIDFDLASLGEASDEIILWLHRVMPQTKYELQQAMNDHPYLQIVQPKLHYLNYPNEILRECLFYLKLSDRQKIACYPFIQSIVYEWLKHKDTLAEQIEILQN</sequence>
<gene>
    <name evidence="2" type="ORF">H9632_03375</name>
</gene>
<dbReference type="RefSeq" id="WP_191702708.1">
    <property type="nucleotide sequence ID" value="NZ_JACSPW010000002.1"/>
</dbReference>
<dbReference type="Proteomes" id="UP000600565">
    <property type="component" value="Unassembled WGS sequence"/>
</dbReference>
<dbReference type="InterPro" id="IPR002575">
    <property type="entry name" value="Aminoglycoside_PTrfase"/>
</dbReference>
<proteinExistence type="predicted"/>
<accession>A0ABR8XJI6</accession>
<protein>
    <submittedName>
        <fullName evidence="2">Phosphotransferase</fullName>
    </submittedName>
</protein>
<dbReference type="Pfam" id="PF01636">
    <property type="entry name" value="APH"/>
    <property type="match status" value="1"/>
</dbReference>
<dbReference type="InterPro" id="IPR011009">
    <property type="entry name" value="Kinase-like_dom_sf"/>
</dbReference>
<reference evidence="2 3" key="1">
    <citation type="submission" date="2020-08" db="EMBL/GenBank/DDBJ databases">
        <title>A Genomic Blueprint of the Chicken Gut Microbiome.</title>
        <authorList>
            <person name="Gilroy R."/>
            <person name="Ravi A."/>
            <person name="Getino M."/>
            <person name="Pursley I."/>
            <person name="Horton D.L."/>
            <person name="Alikhan N.-F."/>
            <person name="Baker D."/>
            <person name="Gharbi K."/>
            <person name="Hall N."/>
            <person name="Watson M."/>
            <person name="Adriaenssens E.M."/>
            <person name="Foster-Nyarko E."/>
            <person name="Jarju S."/>
            <person name="Secka A."/>
            <person name="Antonio M."/>
            <person name="Oren A."/>
            <person name="Chaudhuri R."/>
            <person name="La Ragione R.M."/>
            <person name="Hildebrand F."/>
            <person name="Pallen M.J."/>
        </authorList>
    </citation>
    <scope>NUCLEOTIDE SEQUENCE [LARGE SCALE GENOMIC DNA]</scope>
    <source>
        <strain evidence="2 3">Sa1YVA6</strain>
    </source>
</reference>
<evidence type="ECO:0000313" key="2">
    <source>
        <dbReference type="EMBL" id="MBD8032097.1"/>
    </source>
</evidence>
<dbReference type="EMBL" id="JACSPW010000002">
    <property type="protein sequence ID" value="MBD8032097.1"/>
    <property type="molecule type" value="Genomic_DNA"/>
</dbReference>
<name>A0ABR8XJI6_9BACL</name>
<feature type="domain" description="Aminoglycoside phosphotransferase" evidence="1">
    <location>
        <begin position="89"/>
        <end position="171"/>
    </location>
</feature>
<evidence type="ECO:0000313" key="3">
    <source>
        <dbReference type="Proteomes" id="UP000600565"/>
    </source>
</evidence>
<organism evidence="2 3">
    <name type="scientific">Solibacillus merdavium</name>
    <dbReference type="NCBI Taxonomy" id="2762218"/>
    <lineage>
        <taxon>Bacteria</taxon>
        <taxon>Bacillati</taxon>
        <taxon>Bacillota</taxon>
        <taxon>Bacilli</taxon>
        <taxon>Bacillales</taxon>
        <taxon>Caryophanaceae</taxon>
        <taxon>Solibacillus</taxon>
    </lineage>
</organism>